<dbReference type="Pfam" id="PF08695">
    <property type="entry name" value="Coa1"/>
    <property type="match status" value="1"/>
</dbReference>
<keyword evidence="1" id="KW-1133">Transmembrane helix</keyword>
<feature type="transmembrane region" description="Helical" evidence="1">
    <location>
        <begin position="38"/>
        <end position="62"/>
    </location>
</feature>
<dbReference type="RefSeq" id="WP_096360938.1">
    <property type="nucleotide sequence ID" value="NZ_AP014879.1"/>
</dbReference>
<keyword evidence="1" id="KW-0812">Transmembrane</keyword>
<sequence length="201" mass="22543">MENTSGQGKLAAVPAEIDRWNWGAFLLNWIWGIGNNTYIALLMFVPLVNIIMPFVLGAKGSVWAWRNKRWESVEQFKRIQKKWAIWGIIVIVFFICFFVAVFFFVSSALKSSDAYQLAYSRLEQSQEAVSVLGAPITTGMVQGNFQSSGPTGTAQLTVPVEGTKAKGMLYIDATKDMGAWRINRLELEIEGREARIDLSPK</sequence>
<dbReference type="Proteomes" id="UP000243180">
    <property type="component" value="Chromosome"/>
</dbReference>
<accession>A0A1B4XH74</accession>
<evidence type="ECO:0000313" key="2">
    <source>
        <dbReference type="EMBL" id="BAV34155.1"/>
    </source>
</evidence>
<organism evidence="2 3">
    <name type="scientific">Sulfuricaulis limicola</name>
    <dbReference type="NCBI Taxonomy" id="1620215"/>
    <lineage>
        <taxon>Bacteria</taxon>
        <taxon>Pseudomonadati</taxon>
        <taxon>Pseudomonadota</taxon>
        <taxon>Gammaproteobacteria</taxon>
        <taxon>Acidiferrobacterales</taxon>
        <taxon>Acidiferrobacteraceae</taxon>
        <taxon>Sulfuricaulis</taxon>
    </lineage>
</organism>
<dbReference type="AlphaFoldDB" id="A0A1B4XH74"/>
<evidence type="ECO:0000256" key="1">
    <source>
        <dbReference type="SAM" id="Phobius"/>
    </source>
</evidence>
<dbReference type="OrthoDB" id="9815959at2"/>
<name>A0A1B4XH74_9GAMM</name>
<dbReference type="GO" id="GO:0032981">
    <property type="term" value="P:mitochondrial respiratory chain complex I assembly"/>
    <property type="evidence" value="ECO:0007669"/>
    <property type="project" value="TreeGrafter"/>
</dbReference>
<keyword evidence="3" id="KW-1185">Reference proteome</keyword>
<dbReference type="InterPro" id="IPR014807">
    <property type="entry name" value="Coa1"/>
</dbReference>
<dbReference type="EMBL" id="AP014879">
    <property type="protein sequence ID" value="BAV34155.1"/>
    <property type="molecule type" value="Genomic_DNA"/>
</dbReference>
<dbReference type="InParanoid" id="A0A1B4XH74"/>
<proteinExistence type="predicted"/>
<evidence type="ECO:0008006" key="4">
    <source>
        <dbReference type="Google" id="ProtNLM"/>
    </source>
</evidence>
<feature type="transmembrane region" description="Helical" evidence="1">
    <location>
        <begin position="83"/>
        <end position="105"/>
    </location>
</feature>
<dbReference type="PANTHER" id="PTHR47148:SF1">
    <property type="entry name" value="CYTOCHROME C OXIDASE ASSEMBLY FACTOR 1 HOMOLOG"/>
    <property type="match status" value="1"/>
</dbReference>
<evidence type="ECO:0000313" key="3">
    <source>
        <dbReference type="Proteomes" id="UP000243180"/>
    </source>
</evidence>
<dbReference type="PANTHER" id="PTHR47148">
    <property type="entry name" value="CYTOCHROME C OXIDASE ASSEMBLY FACTOR 1 HOMOLOG"/>
    <property type="match status" value="1"/>
</dbReference>
<gene>
    <name evidence="2" type="ORF">SCL_1857</name>
</gene>
<reference evidence="2 3" key="1">
    <citation type="submission" date="2015-05" db="EMBL/GenBank/DDBJ databases">
        <title>Complete genome sequence of a sulfur-oxidizing gammaproteobacterium strain HA5.</title>
        <authorList>
            <person name="Miura A."/>
            <person name="Kojima H."/>
            <person name="Fukui M."/>
        </authorList>
    </citation>
    <scope>NUCLEOTIDE SEQUENCE [LARGE SCALE GENOMIC DNA]</scope>
    <source>
        <strain evidence="2 3">HA5</strain>
    </source>
</reference>
<protein>
    <recommendedName>
        <fullName evidence="4">Cytochrome oxidase complex assembly protein 1</fullName>
    </recommendedName>
</protein>
<keyword evidence="1" id="KW-0472">Membrane</keyword>
<dbReference type="KEGG" id="slim:SCL_1857"/>